<protein>
    <submittedName>
        <fullName evidence="1">Uncharacterized protein</fullName>
    </submittedName>
</protein>
<proteinExistence type="predicted"/>
<accession>A0A6J4SSV0</accession>
<name>A0A6J4SSV0_9ACTN</name>
<dbReference type="AlphaFoldDB" id="A0A6J4SSV0"/>
<gene>
    <name evidence="1" type="ORF">AVDCRST_MAG67-2225</name>
</gene>
<reference evidence="1" key="1">
    <citation type="submission" date="2020-02" db="EMBL/GenBank/DDBJ databases">
        <authorList>
            <person name="Meier V. D."/>
        </authorList>
    </citation>
    <scope>NUCLEOTIDE SEQUENCE</scope>
    <source>
        <strain evidence="1">AVDCRST_MAG67</strain>
    </source>
</reference>
<evidence type="ECO:0000313" key="1">
    <source>
        <dbReference type="EMBL" id="CAA9504352.1"/>
    </source>
</evidence>
<organism evidence="1">
    <name type="scientific">uncultured Solirubrobacteraceae bacterium</name>
    <dbReference type="NCBI Taxonomy" id="1162706"/>
    <lineage>
        <taxon>Bacteria</taxon>
        <taxon>Bacillati</taxon>
        <taxon>Actinomycetota</taxon>
        <taxon>Thermoleophilia</taxon>
        <taxon>Solirubrobacterales</taxon>
        <taxon>Solirubrobacteraceae</taxon>
        <taxon>environmental samples</taxon>
    </lineage>
</organism>
<sequence>MLAAYLVGGFAVGMGAVAALSAQRLPQHAQRSDASAWRATHRQRINDVDSARDAGVGCAQPTDRRCEVYARVASFEGAEGDALRGAAEAIRSQGADGPPEGVPAVGFLMLIDPDNGRGMGISLFETQADMRQGDATLNMMSPPGEGMGTRTFVNFYEVGAEFRA</sequence>
<dbReference type="EMBL" id="CADCVQ010000089">
    <property type="protein sequence ID" value="CAA9504352.1"/>
    <property type="molecule type" value="Genomic_DNA"/>
</dbReference>